<feature type="coiled-coil region" evidence="1">
    <location>
        <begin position="104"/>
        <end position="131"/>
    </location>
</feature>
<dbReference type="InParanoid" id="D2VSH0"/>
<evidence type="ECO:0000313" key="4">
    <source>
        <dbReference type="Proteomes" id="UP000006671"/>
    </source>
</evidence>
<protein>
    <submittedName>
        <fullName evidence="3">Predicted protein</fullName>
    </submittedName>
</protein>
<evidence type="ECO:0000256" key="2">
    <source>
        <dbReference type="SAM" id="MobiDB-lite"/>
    </source>
</evidence>
<dbReference type="KEGG" id="ngr:NAEGRDRAFT_51902"/>
<sequence length="314" mass="35967">MRKLIETHRIASEKQELEAKENKKRAAKKEKKKESVLNATIILQNVKSQDKEEGLNETTSTSPRSPIENISPDITNDAQYNAIVNAKDLRESIKILTFTMIEMKTDVQRDMKSMKKDIAEIKVEITEIKKDMYSLNRNVGCLYEGQVKAEFEKNFQVESPKILEYDKFSTRFAEVYSQNGYLNELVKKLIIGNVLSKEEKRKLTLKTFKVELNFVLTDNSNSTKVQIIEATMSSFSNPNKLICKLVQLERQVLFYKACYPSHTVTKIGLVSPSDLDSDMVKDALDKYPGLVVVKSFLDEGNFETIRLGNKPEIF</sequence>
<evidence type="ECO:0000313" key="3">
    <source>
        <dbReference type="EMBL" id="EFC40119.1"/>
    </source>
</evidence>
<dbReference type="GeneID" id="8855851"/>
<name>D2VSH0_NAEGR</name>
<dbReference type="AlphaFoldDB" id="D2VSH0"/>
<dbReference type="EMBL" id="GG738894">
    <property type="protein sequence ID" value="EFC40119.1"/>
    <property type="molecule type" value="Genomic_DNA"/>
</dbReference>
<dbReference type="VEuPathDB" id="AmoebaDB:NAEGRDRAFT_51902"/>
<feature type="region of interest" description="Disordered" evidence="2">
    <location>
        <begin position="48"/>
        <end position="73"/>
    </location>
</feature>
<gene>
    <name evidence="3" type="ORF">NAEGRDRAFT_51902</name>
</gene>
<evidence type="ECO:0000256" key="1">
    <source>
        <dbReference type="SAM" id="Coils"/>
    </source>
</evidence>
<feature type="compositionally biased region" description="Basic residues" evidence="2">
    <location>
        <begin position="22"/>
        <end position="31"/>
    </location>
</feature>
<keyword evidence="4" id="KW-1185">Reference proteome</keyword>
<dbReference type="Proteomes" id="UP000006671">
    <property type="component" value="Unassembled WGS sequence"/>
</dbReference>
<dbReference type="OrthoDB" id="10609047at2759"/>
<reference evidence="3 4" key="1">
    <citation type="journal article" date="2010" name="Cell">
        <title>The genome of Naegleria gruberi illuminates early eukaryotic versatility.</title>
        <authorList>
            <person name="Fritz-Laylin L.K."/>
            <person name="Prochnik S.E."/>
            <person name="Ginger M.L."/>
            <person name="Dacks J.B."/>
            <person name="Carpenter M.L."/>
            <person name="Field M.C."/>
            <person name="Kuo A."/>
            <person name="Paredez A."/>
            <person name="Chapman J."/>
            <person name="Pham J."/>
            <person name="Shu S."/>
            <person name="Neupane R."/>
            <person name="Cipriano M."/>
            <person name="Mancuso J."/>
            <person name="Tu H."/>
            <person name="Salamov A."/>
            <person name="Lindquist E."/>
            <person name="Shapiro H."/>
            <person name="Lucas S."/>
            <person name="Grigoriev I.V."/>
            <person name="Cande W.Z."/>
            <person name="Fulton C."/>
            <person name="Rokhsar D.S."/>
            <person name="Dawson S.C."/>
        </authorList>
    </citation>
    <scope>NUCLEOTIDE SEQUENCE [LARGE SCALE GENOMIC DNA]</scope>
    <source>
        <strain evidence="3 4">NEG-M</strain>
    </source>
</reference>
<organism evidence="4">
    <name type="scientific">Naegleria gruberi</name>
    <name type="common">Amoeba</name>
    <dbReference type="NCBI Taxonomy" id="5762"/>
    <lineage>
        <taxon>Eukaryota</taxon>
        <taxon>Discoba</taxon>
        <taxon>Heterolobosea</taxon>
        <taxon>Tetramitia</taxon>
        <taxon>Eutetramitia</taxon>
        <taxon>Vahlkampfiidae</taxon>
        <taxon>Naegleria</taxon>
    </lineage>
</organism>
<feature type="region of interest" description="Disordered" evidence="2">
    <location>
        <begin position="15"/>
        <end position="34"/>
    </location>
</feature>
<dbReference type="RefSeq" id="XP_002672863.1">
    <property type="nucleotide sequence ID" value="XM_002672817.1"/>
</dbReference>
<accession>D2VSH0</accession>
<keyword evidence="1" id="KW-0175">Coiled coil</keyword>
<proteinExistence type="predicted"/>